<reference evidence="3" key="3">
    <citation type="submission" date="2016-05" db="EMBL/GenBank/DDBJ databases">
        <authorList>
            <person name="Naeem Raeece"/>
        </authorList>
    </citation>
    <scope>NUCLEOTIDE SEQUENCE [LARGE SCALE GENOMIC DNA]</scope>
</reference>
<evidence type="ECO:0000313" key="1">
    <source>
        <dbReference type="EMBL" id="SBT55191.1"/>
    </source>
</evidence>
<keyword evidence="4" id="KW-1185">Reference proteome</keyword>
<name>A0A1A9AGA4_PLAOA</name>
<dbReference type="AlphaFoldDB" id="A0A1A9AGA4"/>
<organism evidence="1 4">
    <name type="scientific">Plasmodium ovale wallikeri</name>
    <dbReference type="NCBI Taxonomy" id="864142"/>
    <lineage>
        <taxon>Eukaryota</taxon>
        <taxon>Sar</taxon>
        <taxon>Alveolata</taxon>
        <taxon>Apicomplexa</taxon>
        <taxon>Aconoidasida</taxon>
        <taxon>Haemosporida</taxon>
        <taxon>Plasmodiidae</taxon>
        <taxon>Plasmodium</taxon>
        <taxon>Plasmodium (Plasmodium)</taxon>
    </lineage>
</organism>
<evidence type="ECO:0000313" key="4">
    <source>
        <dbReference type="Proteomes" id="UP000078555"/>
    </source>
</evidence>
<accession>A0A1A9AGA4</accession>
<dbReference type="EMBL" id="FLRE01002598">
    <property type="protein sequence ID" value="SBT58811.1"/>
    <property type="molecule type" value="Genomic_DNA"/>
</dbReference>
<reference evidence="4" key="1">
    <citation type="submission" date="2016-05" db="EMBL/GenBank/DDBJ databases">
        <authorList>
            <person name="Naeem R."/>
        </authorList>
    </citation>
    <scope>NUCLEOTIDE SEQUENCE [LARGE SCALE GENOMIC DNA]</scope>
</reference>
<proteinExistence type="predicted"/>
<dbReference type="InterPro" id="IPR008780">
    <property type="entry name" value="Plasmodium_Vir"/>
</dbReference>
<dbReference type="EMBL" id="FLRD01000598">
    <property type="protein sequence ID" value="SBT55191.1"/>
    <property type="molecule type" value="Genomic_DNA"/>
</dbReference>
<dbReference type="Proteomes" id="UP000078550">
    <property type="component" value="Unassembled WGS sequence"/>
</dbReference>
<dbReference type="Proteomes" id="UP000078555">
    <property type="component" value="Unassembled WGS sequence"/>
</dbReference>
<sequence>MITNCKKETEVPSCKTYYLLSNENGDSGTFNDECLSLQDKFPYSGISDHCKKLAGNLVNFCSNDEKNYPLNYECELLHHWLFNEIFNNPNLTDDSQRDGVINRFYHTWENIVSTLSCENKCQPNPILLKSLTPEELRFRKDMYEYIYNYKNFDKITTSEKICNTLTSYLPTMLEKYGYFKSSCQSTNKKCLHDAKSLEDYNPEKLCQEFECKKEALCSKYFHVEQEKSHTRVAGSHEGAESPDIRDSEDDALMDKSQTSTIMTTVGPSLLGLFMSSFILFKLKPIRSWLNNQILKNRNVEEYMVEESSSELLNDYFIHGDTGSEEKGYGITYHSS</sequence>
<evidence type="ECO:0000313" key="3">
    <source>
        <dbReference type="Proteomes" id="UP000078550"/>
    </source>
</evidence>
<protein>
    <submittedName>
        <fullName evidence="1">PIR Superfamily Protein</fullName>
    </submittedName>
</protein>
<evidence type="ECO:0000313" key="2">
    <source>
        <dbReference type="EMBL" id="SBT58811.1"/>
    </source>
</evidence>
<gene>
    <name evidence="1" type="ORF">POVWA1_068240</name>
    <name evidence="2" type="ORF">POVWA2_088060</name>
</gene>
<dbReference type="Pfam" id="PF05795">
    <property type="entry name" value="Plasmodium_Vir"/>
    <property type="match status" value="1"/>
</dbReference>
<reference evidence="1" key="2">
    <citation type="submission" date="2016-05" db="EMBL/GenBank/DDBJ databases">
        <authorList>
            <person name="Lavstsen T."/>
            <person name="Jespersen J.S."/>
        </authorList>
    </citation>
    <scope>NUCLEOTIDE SEQUENCE [LARGE SCALE GENOMIC DNA]</scope>
</reference>